<sequence>MPVQDEETVVPAPIGSATRLPQRVQAQIHAAERQSEQLIGWVQLAIVLFFSTLYTLAPRAEGSSGFNFVPLALGGYFLFTLIRLWLSYRVELPNWYLYLSIIADVALLVGIIFSFHIQYDQPPTFYLKTPTLMYVFIFIVLRALRFDPRFVLVSGVVAVIGWLGLVAYAVFAQMGAMRITRNYVEYLTDNTILIGAELDKTMVIITVTAVLGAVIFRARALLFAASRDHAAAADLSRFFDPEVAKSITGAETGLQAGQGHLRPAAILYVDLRSFTATASTLSPAMVMAVLAHYQNMAVAEIEATGGHVDKFLGDGILATFGAVAPSGSFAADALRAAQAVISRVENNQHLFRDAGWPGDLRLGSAVASGPVMVGTVGTAERLEFTVIGNAVNRAAKLEDANKRQSSKALTDAETLALARDQGFSGEILDERPAERVDGIKTTVDLIVLA</sequence>
<feature type="transmembrane region" description="Helical" evidence="1">
    <location>
        <begin position="95"/>
        <end position="119"/>
    </location>
</feature>
<keyword evidence="1" id="KW-0812">Transmembrane</keyword>
<feature type="transmembrane region" description="Helical" evidence="1">
    <location>
        <begin position="38"/>
        <end position="56"/>
    </location>
</feature>
<evidence type="ECO:0000313" key="4">
    <source>
        <dbReference type="Proteomes" id="UP000664779"/>
    </source>
</evidence>
<name>A0A939EMZ7_9HYPH</name>
<dbReference type="CDD" id="cd07302">
    <property type="entry name" value="CHD"/>
    <property type="match status" value="1"/>
</dbReference>
<dbReference type="PROSITE" id="PS50125">
    <property type="entry name" value="GUANYLATE_CYCLASE_2"/>
    <property type="match status" value="1"/>
</dbReference>
<evidence type="ECO:0000259" key="2">
    <source>
        <dbReference type="PROSITE" id="PS50125"/>
    </source>
</evidence>
<dbReference type="InterPro" id="IPR050697">
    <property type="entry name" value="Adenylyl/Guanylyl_Cyclase_3/4"/>
</dbReference>
<dbReference type="GO" id="GO:0035556">
    <property type="term" value="P:intracellular signal transduction"/>
    <property type="evidence" value="ECO:0007669"/>
    <property type="project" value="InterPro"/>
</dbReference>
<dbReference type="PANTHER" id="PTHR43081:SF1">
    <property type="entry name" value="ADENYLATE CYCLASE, TERMINAL-DIFFERENTIATION SPECIFIC"/>
    <property type="match status" value="1"/>
</dbReference>
<dbReference type="PANTHER" id="PTHR43081">
    <property type="entry name" value="ADENYLATE CYCLASE, TERMINAL-DIFFERENTIATION SPECIFIC-RELATED"/>
    <property type="match status" value="1"/>
</dbReference>
<dbReference type="Proteomes" id="UP000664779">
    <property type="component" value="Unassembled WGS sequence"/>
</dbReference>
<dbReference type="InterPro" id="IPR001054">
    <property type="entry name" value="A/G_cyclase"/>
</dbReference>
<dbReference type="Pfam" id="PF00211">
    <property type="entry name" value="Guanylate_cyc"/>
    <property type="match status" value="1"/>
</dbReference>
<feature type="transmembrane region" description="Helical" evidence="1">
    <location>
        <begin position="125"/>
        <end position="144"/>
    </location>
</feature>
<keyword evidence="1" id="KW-0472">Membrane</keyword>
<feature type="transmembrane region" description="Helical" evidence="1">
    <location>
        <begin position="191"/>
        <end position="216"/>
    </location>
</feature>
<feature type="transmembrane region" description="Helical" evidence="1">
    <location>
        <begin position="68"/>
        <end position="86"/>
    </location>
</feature>
<accession>A0A939EMZ7</accession>
<dbReference type="GO" id="GO:0004016">
    <property type="term" value="F:adenylate cyclase activity"/>
    <property type="evidence" value="ECO:0007669"/>
    <property type="project" value="UniProtKB-ARBA"/>
</dbReference>
<keyword evidence="1" id="KW-1133">Transmembrane helix</keyword>
<dbReference type="GO" id="GO:0009190">
    <property type="term" value="P:cyclic nucleotide biosynthetic process"/>
    <property type="evidence" value="ECO:0007669"/>
    <property type="project" value="InterPro"/>
</dbReference>
<dbReference type="RefSeq" id="WP_206939519.1">
    <property type="nucleotide sequence ID" value="NZ_JAFLNF010000003.1"/>
</dbReference>
<dbReference type="EMBL" id="JAFLNF010000003">
    <property type="protein sequence ID" value="MBO0345135.1"/>
    <property type="molecule type" value="Genomic_DNA"/>
</dbReference>
<feature type="transmembrane region" description="Helical" evidence="1">
    <location>
        <begin position="151"/>
        <end position="171"/>
    </location>
</feature>
<dbReference type="AlphaFoldDB" id="A0A939EMZ7"/>
<reference evidence="3" key="1">
    <citation type="submission" date="2021-03" db="EMBL/GenBank/DDBJ databases">
        <title>Roseibium sp. CAU 1637 isolated from Incheon.</title>
        <authorList>
            <person name="Kim W."/>
        </authorList>
    </citation>
    <scope>NUCLEOTIDE SEQUENCE</scope>
    <source>
        <strain evidence="3">CAU 1637</strain>
    </source>
</reference>
<proteinExistence type="predicted"/>
<feature type="domain" description="Guanylate cyclase" evidence="2">
    <location>
        <begin position="265"/>
        <end position="398"/>
    </location>
</feature>
<protein>
    <submittedName>
        <fullName evidence="3">Adenylate/guanylate cyclase domain-containing protein</fullName>
    </submittedName>
</protein>
<evidence type="ECO:0000313" key="3">
    <source>
        <dbReference type="EMBL" id="MBO0345135.1"/>
    </source>
</evidence>
<dbReference type="SMART" id="SM00044">
    <property type="entry name" value="CYCc"/>
    <property type="match status" value="1"/>
</dbReference>
<evidence type="ECO:0000256" key="1">
    <source>
        <dbReference type="SAM" id="Phobius"/>
    </source>
</evidence>
<dbReference type="InterPro" id="IPR029787">
    <property type="entry name" value="Nucleotide_cyclase"/>
</dbReference>
<gene>
    <name evidence="3" type="ORF">J0X15_07885</name>
</gene>
<dbReference type="Gene3D" id="3.30.70.1230">
    <property type="entry name" value="Nucleotide cyclase"/>
    <property type="match status" value="1"/>
</dbReference>
<comment type="caution">
    <text evidence="3">The sequence shown here is derived from an EMBL/GenBank/DDBJ whole genome shotgun (WGS) entry which is preliminary data.</text>
</comment>
<organism evidence="3 4">
    <name type="scientific">Roseibium limicola</name>
    <dbReference type="NCBI Taxonomy" id="2816037"/>
    <lineage>
        <taxon>Bacteria</taxon>
        <taxon>Pseudomonadati</taxon>
        <taxon>Pseudomonadota</taxon>
        <taxon>Alphaproteobacteria</taxon>
        <taxon>Hyphomicrobiales</taxon>
        <taxon>Stappiaceae</taxon>
        <taxon>Roseibium</taxon>
    </lineage>
</organism>
<dbReference type="SUPFAM" id="SSF55073">
    <property type="entry name" value="Nucleotide cyclase"/>
    <property type="match status" value="1"/>
</dbReference>
<keyword evidence="4" id="KW-1185">Reference proteome</keyword>